<accession>A0A8J9V850</accession>
<protein>
    <submittedName>
        <fullName evidence="1">Uncharacterized protein</fullName>
    </submittedName>
</protein>
<keyword evidence="2" id="KW-1185">Reference proteome</keyword>
<proteinExistence type="predicted"/>
<evidence type="ECO:0000313" key="2">
    <source>
        <dbReference type="Proteomes" id="UP000838878"/>
    </source>
</evidence>
<feature type="non-terminal residue" evidence="1">
    <location>
        <position position="198"/>
    </location>
</feature>
<dbReference type="EMBL" id="OV170221">
    <property type="protein sequence ID" value="CAH0714520.1"/>
    <property type="molecule type" value="Genomic_DNA"/>
</dbReference>
<dbReference type="Proteomes" id="UP000838878">
    <property type="component" value="Chromosome 1"/>
</dbReference>
<dbReference type="GO" id="GO:0003676">
    <property type="term" value="F:nucleic acid binding"/>
    <property type="evidence" value="ECO:0007669"/>
    <property type="project" value="InterPro"/>
</dbReference>
<dbReference type="AlphaFoldDB" id="A0A8J9V850"/>
<name>A0A8J9V850_9NEOP</name>
<evidence type="ECO:0000313" key="1">
    <source>
        <dbReference type="EMBL" id="CAH0714520.1"/>
    </source>
</evidence>
<dbReference type="OrthoDB" id="4843387at2759"/>
<dbReference type="Gene3D" id="3.30.420.10">
    <property type="entry name" value="Ribonuclease H-like superfamily/Ribonuclease H"/>
    <property type="match status" value="1"/>
</dbReference>
<sequence>MLLLTRIFGDTWMTIKFQQNNAPCHQKSATTMGRLKENEIVLLDSPAQSPDLDTIEHLWGHLIGVKCSVVAVRGGKQWCKRKGARTQGQRPRDVGSGAEFELCMKGKWQHRESARIYSRPVRCVDAHNLVERVGTTAARRQAASGRAGRVGRRRYEGTRGARLGYGSLECGEIVALATSRVVWTSPANNTSVLILYNN</sequence>
<organism evidence="1 2">
    <name type="scientific">Brenthis ino</name>
    <name type="common">lesser marbled fritillary</name>
    <dbReference type="NCBI Taxonomy" id="405034"/>
    <lineage>
        <taxon>Eukaryota</taxon>
        <taxon>Metazoa</taxon>
        <taxon>Ecdysozoa</taxon>
        <taxon>Arthropoda</taxon>
        <taxon>Hexapoda</taxon>
        <taxon>Insecta</taxon>
        <taxon>Pterygota</taxon>
        <taxon>Neoptera</taxon>
        <taxon>Endopterygota</taxon>
        <taxon>Lepidoptera</taxon>
        <taxon>Glossata</taxon>
        <taxon>Ditrysia</taxon>
        <taxon>Papilionoidea</taxon>
        <taxon>Nymphalidae</taxon>
        <taxon>Heliconiinae</taxon>
        <taxon>Argynnini</taxon>
        <taxon>Brenthis</taxon>
    </lineage>
</organism>
<dbReference type="InterPro" id="IPR036397">
    <property type="entry name" value="RNaseH_sf"/>
</dbReference>
<gene>
    <name evidence="1" type="ORF">BINO364_LOCUS1560</name>
</gene>
<reference evidence="1" key="1">
    <citation type="submission" date="2021-12" db="EMBL/GenBank/DDBJ databases">
        <authorList>
            <person name="Martin H S."/>
        </authorList>
    </citation>
    <scope>NUCLEOTIDE SEQUENCE</scope>
</reference>